<reference evidence="1 2" key="1">
    <citation type="submission" date="2019-01" db="EMBL/GenBank/DDBJ databases">
        <title>A draft genome assembly of the solar-powered sea slug Elysia chlorotica.</title>
        <authorList>
            <person name="Cai H."/>
            <person name="Li Q."/>
            <person name="Fang X."/>
            <person name="Li J."/>
            <person name="Curtis N.E."/>
            <person name="Altenburger A."/>
            <person name="Shibata T."/>
            <person name="Feng M."/>
            <person name="Maeda T."/>
            <person name="Schwartz J.A."/>
            <person name="Shigenobu S."/>
            <person name="Lundholm N."/>
            <person name="Nishiyama T."/>
            <person name="Yang H."/>
            <person name="Hasebe M."/>
            <person name="Li S."/>
            <person name="Pierce S.K."/>
            <person name="Wang J."/>
        </authorList>
    </citation>
    <scope>NUCLEOTIDE SEQUENCE [LARGE SCALE GENOMIC DNA]</scope>
    <source>
        <strain evidence="1">EC2010</strain>
        <tissue evidence="1">Whole organism of an adult</tissue>
    </source>
</reference>
<dbReference type="AlphaFoldDB" id="A0A3S0ZF48"/>
<organism evidence="1 2">
    <name type="scientific">Elysia chlorotica</name>
    <name type="common">Eastern emerald elysia</name>
    <name type="synonym">Sea slug</name>
    <dbReference type="NCBI Taxonomy" id="188477"/>
    <lineage>
        <taxon>Eukaryota</taxon>
        <taxon>Metazoa</taxon>
        <taxon>Spiralia</taxon>
        <taxon>Lophotrochozoa</taxon>
        <taxon>Mollusca</taxon>
        <taxon>Gastropoda</taxon>
        <taxon>Heterobranchia</taxon>
        <taxon>Euthyneura</taxon>
        <taxon>Panpulmonata</taxon>
        <taxon>Sacoglossa</taxon>
        <taxon>Placobranchoidea</taxon>
        <taxon>Plakobranchidae</taxon>
        <taxon>Elysia</taxon>
    </lineage>
</organism>
<evidence type="ECO:0000313" key="2">
    <source>
        <dbReference type="Proteomes" id="UP000271974"/>
    </source>
</evidence>
<name>A0A3S0ZF48_ELYCH</name>
<accession>A0A3S0ZF48</accession>
<gene>
    <name evidence="1" type="ORF">EGW08_014783</name>
</gene>
<sequence length="148" mass="16737">PQIGQSSRKTKGIYAPHIFRTDSHIVPQPLMSFYQLVQNCTIVSDGLIWHDPASRHKFQLPATNQPMHISLGKKKKILIPPHGEKHSFCPYESHVWVLSQLVYHVIQNVSSLVGVVFTHCFEPAWIVVAMGHHNHRQAGHDRAPLSST</sequence>
<comment type="caution">
    <text evidence="1">The sequence shown here is derived from an EMBL/GenBank/DDBJ whole genome shotgun (WGS) entry which is preliminary data.</text>
</comment>
<protein>
    <submittedName>
        <fullName evidence="1">Uncharacterized protein</fullName>
    </submittedName>
</protein>
<feature type="non-terminal residue" evidence="1">
    <location>
        <position position="148"/>
    </location>
</feature>
<proteinExistence type="predicted"/>
<dbReference type="Proteomes" id="UP000271974">
    <property type="component" value="Unassembled WGS sequence"/>
</dbReference>
<feature type="non-terminal residue" evidence="1">
    <location>
        <position position="1"/>
    </location>
</feature>
<evidence type="ECO:0000313" key="1">
    <source>
        <dbReference type="EMBL" id="RUS77477.1"/>
    </source>
</evidence>
<dbReference type="EMBL" id="RQTK01000578">
    <property type="protein sequence ID" value="RUS77477.1"/>
    <property type="molecule type" value="Genomic_DNA"/>
</dbReference>
<keyword evidence="2" id="KW-1185">Reference proteome</keyword>